<proteinExistence type="predicted"/>
<name>A0A6B3SZX2_9BURK</name>
<dbReference type="Pfam" id="PF09998">
    <property type="entry name" value="DUF2239"/>
    <property type="match status" value="1"/>
</dbReference>
<evidence type="ECO:0000256" key="1">
    <source>
        <dbReference type="SAM" id="MobiDB-lite"/>
    </source>
</evidence>
<evidence type="ECO:0000313" key="3">
    <source>
        <dbReference type="Proteomes" id="UP000482155"/>
    </source>
</evidence>
<protein>
    <submittedName>
        <fullName evidence="2">DUF2239 family protein</fullName>
    </submittedName>
</protein>
<feature type="compositionally biased region" description="Polar residues" evidence="1">
    <location>
        <begin position="72"/>
        <end position="82"/>
    </location>
</feature>
<dbReference type="Proteomes" id="UP000482155">
    <property type="component" value="Unassembled WGS sequence"/>
</dbReference>
<accession>A0A6B3SZX2</accession>
<organism evidence="2 3">
    <name type="scientific">Noviherbaspirillum galbum</name>
    <dbReference type="NCBI Taxonomy" id="2709383"/>
    <lineage>
        <taxon>Bacteria</taxon>
        <taxon>Pseudomonadati</taxon>
        <taxon>Pseudomonadota</taxon>
        <taxon>Betaproteobacteria</taxon>
        <taxon>Burkholderiales</taxon>
        <taxon>Oxalobacteraceae</taxon>
        <taxon>Noviherbaspirillum</taxon>
    </lineage>
</organism>
<sequence length="205" mass="22592">MESQVQKTYTAFCGAQSVASGALSQVAVALCRKLKEDPHVLPLVFDDDTGKQVELDLRGTVAEVEARYADKQPSTQPASSEQDAPAKGRGRPRLGVVAREVTLLPEHWEWLASQPGGASVVLRKLVHEARQANSTRDLQRRRDERVYNAMLVLAGDLPNFEEASRALFAGELDRLERLATEWPDDIGRYLMRLASPETAPAKSGK</sequence>
<dbReference type="InterPro" id="IPR018715">
    <property type="entry name" value="DUF2239"/>
</dbReference>
<evidence type="ECO:0000313" key="2">
    <source>
        <dbReference type="EMBL" id="NEX64849.1"/>
    </source>
</evidence>
<feature type="region of interest" description="Disordered" evidence="1">
    <location>
        <begin position="67"/>
        <end position="92"/>
    </location>
</feature>
<dbReference type="AlphaFoldDB" id="A0A6B3SZX2"/>
<keyword evidence="3" id="KW-1185">Reference proteome</keyword>
<comment type="caution">
    <text evidence="2">The sequence shown here is derived from an EMBL/GenBank/DDBJ whole genome shotgun (WGS) entry which is preliminary data.</text>
</comment>
<reference evidence="2 3" key="1">
    <citation type="submission" date="2020-02" db="EMBL/GenBank/DDBJ databases">
        <authorList>
            <person name="Kim M.K."/>
        </authorList>
    </citation>
    <scope>NUCLEOTIDE SEQUENCE [LARGE SCALE GENOMIC DNA]</scope>
    <source>
        <strain evidence="2 3">17J57-3</strain>
    </source>
</reference>
<gene>
    <name evidence="2" type="ORF">G3574_27525</name>
</gene>
<dbReference type="EMBL" id="JAAIVB010000085">
    <property type="protein sequence ID" value="NEX64849.1"/>
    <property type="molecule type" value="Genomic_DNA"/>
</dbReference>